<dbReference type="EMBL" id="OX459948">
    <property type="protein sequence ID" value="CAI9155371.1"/>
    <property type="molecule type" value="Genomic_DNA"/>
</dbReference>
<accession>A0ABN8Y6D1</accession>
<proteinExistence type="predicted"/>
<evidence type="ECO:0000313" key="3">
    <source>
        <dbReference type="Proteomes" id="UP001176941"/>
    </source>
</evidence>
<organism evidence="2 3">
    <name type="scientific">Rangifer tarandus platyrhynchus</name>
    <name type="common">Svalbard reindeer</name>
    <dbReference type="NCBI Taxonomy" id="3082113"/>
    <lineage>
        <taxon>Eukaryota</taxon>
        <taxon>Metazoa</taxon>
        <taxon>Chordata</taxon>
        <taxon>Craniata</taxon>
        <taxon>Vertebrata</taxon>
        <taxon>Euteleostomi</taxon>
        <taxon>Mammalia</taxon>
        <taxon>Eutheria</taxon>
        <taxon>Laurasiatheria</taxon>
        <taxon>Artiodactyla</taxon>
        <taxon>Ruminantia</taxon>
        <taxon>Pecora</taxon>
        <taxon>Cervidae</taxon>
        <taxon>Odocoileinae</taxon>
        <taxon>Rangifer</taxon>
    </lineage>
</organism>
<evidence type="ECO:0000256" key="1">
    <source>
        <dbReference type="SAM" id="MobiDB-lite"/>
    </source>
</evidence>
<evidence type="ECO:0000313" key="2">
    <source>
        <dbReference type="EMBL" id="CAI9155371.1"/>
    </source>
</evidence>
<feature type="region of interest" description="Disordered" evidence="1">
    <location>
        <begin position="1"/>
        <end position="21"/>
    </location>
</feature>
<gene>
    <name evidence="2" type="ORF">MRATA1EN1_LOCUS4333</name>
</gene>
<dbReference type="Proteomes" id="UP001176941">
    <property type="component" value="Chromosome 12"/>
</dbReference>
<feature type="compositionally biased region" description="Low complexity" evidence="1">
    <location>
        <begin position="10"/>
        <end position="21"/>
    </location>
</feature>
<reference evidence="2" key="1">
    <citation type="submission" date="2023-04" db="EMBL/GenBank/DDBJ databases">
        <authorList>
            <consortium name="ELIXIR-Norway"/>
        </authorList>
    </citation>
    <scope>NUCLEOTIDE SEQUENCE [LARGE SCALE GENOMIC DNA]</scope>
</reference>
<name>A0ABN8Y6D1_RANTA</name>
<protein>
    <submittedName>
        <fullName evidence="2">Uncharacterized protein</fullName>
    </submittedName>
</protein>
<sequence length="66" mass="7045">MEQVERAAGEPRAPAASAASTSAECRAGALRGRRVSLHFTLSLKPRNAYGVLSLGGGEDWKLEARY</sequence>
<keyword evidence="3" id="KW-1185">Reference proteome</keyword>